<evidence type="ECO:0000313" key="3">
    <source>
        <dbReference type="EMBL" id="GAA1861410.1"/>
    </source>
</evidence>
<dbReference type="PANTHER" id="PTHR42993:SF1">
    <property type="entry name" value="MAOC-LIKE DEHYDRATASE DOMAIN-CONTAINING PROTEIN"/>
    <property type="match status" value="1"/>
</dbReference>
<accession>A0ABN2NC35</accession>
<dbReference type="SUPFAM" id="SSF54637">
    <property type="entry name" value="Thioesterase/thiol ester dehydrase-isomerase"/>
    <property type="match status" value="1"/>
</dbReference>
<dbReference type="PANTHER" id="PTHR42993">
    <property type="entry name" value="MAOC-LIKE DEHYDRATASE DOMAIN-CONTAINING PROTEIN"/>
    <property type="match status" value="1"/>
</dbReference>
<dbReference type="InterPro" id="IPR039375">
    <property type="entry name" value="NodN-like"/>
</dbReference>
<organism evidence="3 4">
    <name type="scientific">Myceligenerans crystallogenes</name>
    <dbReference type="NCBI Taxonomy" id="316335"/>
    <lineage>
        <taxon>Bacteria</taxon>
        <taxon>Bacillati</taxon>
        <taxon>Actinomycetota</taxon>
        <taxon>Actinomycetes</taxon>
        <taxon>Micrococcales</taxon>
        <taxon>Promicromonosporaceae</taxon>
        <taxon>Myceligenerans</taxon>
    </lineage>
</organism>
<comment type="caution">
    <text evidence="3">The sequence shown here is derived from an EMBL/GenBank/DDBJ whole genome shotgun (WGS) entry which is preliminary data.</text>
</comment>
<dbReference type="CDD" id="cd03450">
    <property type="entry name" value="NodN"/>
    <property type="match status" value="1"/>
</dbReference>
<evidence type="ECO:0000259" key="2">
    <source>
        <dbReference type="Pfam" id="PF01575"/>
    </source>
</evidence>
<dbReference type="InterPro" id="IPR002539">
    <property type="entry name" value="MaoC-like_dom"/>
</dbReference>
<dbReference type="RefSeq" id="WP_344101936.1">
    <property type="nucleotide sequence ID" value="NZ_BAAANL010000003.1"/>
</dbReference>
<sequence>MQTTYGELAGLTGTELGPGDWVEVTQERIALFAEATEDPQWIHLDAERAASGLFGATIAHGYLTLSLLPRLMRGLLEVEGVAMVVNAGSDKVRFLTPVRSGSRVRATAVVAAVTPAARGTRVESDVTVEIEGEEKPALVARAIALHVPA</sequence>
<dbReference type="EMBL" id="BAAANL010000003">
    <property type="protein sequence ID" value="GAA1861410.1"/>
    <property type="molecule type" value="Genomic_DNA"/>
</dbReference>
<feature type="domain" description="MaoC-like" evidence="2">
    <location>
        <begin position="12"/>
        <end position="127"/>
    </location>
</feature>
<evidence type="ECO:0000313" key="4">
    <source>
        <dbReference type="Proteomes" id="UP001501094"/>
    </source>
</evidence>
<dbReference type="Pfam" id="PF01575">
    <property type="entry name" value="MaoC_dehydratas"/>
    <property type="match status" value="1"/>
</dbReference>
<comment type="similarity">
    <text evidence="1">Belongs to the enoyl-CoA hydratase/isomerase family.</text>
</comment>
<proteinExistence type="inferred from homology"/>
<evidence type="ECO:0000256" key="1">
    <source>
        <dbReference type="ARBA" id="ARBA00005254"/>
    </source>
</evidence>
<gene>
    <name evidence="3" type="ORF">GCM10009751_18850</name>
</gene>
<reference evidence="3 4" key="1">
    <citation type="journal article" date="2019" name="Int. J. Syst. Evol. Microbiol.">
        <title>The Global Catalogue of Microorganisms (GCM) 10K type strain sequencing project: providing services to taxonomists for standard genome sequencing and annotation.</title>
        <authorList>
            <consortium name="The Broad Institute Genomics Platform"/>
            <consortium name="The Broad Institute Genome Sequencing Center for Infectious Disease"/>
            <person name="Wu L."/>
            <person name="Ma J."/>
        </authorList>
    </citation>
    <scope>NUCLEOTIDE SEQUENCE [LARGE SCALE GENOMIC DNA]</scope>
    <source>
        <strain evidence="3 4">JCM 14326</strain>
    </source>
</reference>
<dbReference type="InterPro" id="IPR029069">
    <property type="entry name" value="HotDog_dom_sf"/>
</dbReference>
<protein>
    <submittedName>
        <fullName evidence="3">MaoC family dehydratase</fullName>
    </submittedName>
</protein>
<dbReference type="Gene3D" id="3.10.129.10">
    <property type="entry name" value="Hotdog Thioesterase"/>
    <property type="match status" value="1"/>
</dbReference>
<name>A0ABN2NC35_9MICO</name>
<dbReference type="Proteomes" id="UP001501094">
    <property type="component" value="Unassembled WGS sequence"/>
</dbReference>
<keyword evidence="4" id="KW-1185">Reference proteome</keyword>